<dbReference type="Gene3D" id="3.30.40.10">
    <property type="entry name" value="Zinc/RING finger domain, C3HC4 (zinc finger)"/>
    <property type="match status" value="1"/>
</dbReference>
<evidence type="ECO:0000256" key="3">
    <source>
        <dbReference type="ARBA" id="ARBA00022833"/>
    </source>
</evidence>
<evidence type="ECO:0000259" key="6">
    <source>
        <dbReference type="PROSITE" id="PS50089"/>
    </source>
</evidence>
<dbReference type="EMBL" id="ML992702">
    <property type="protein sequence ID" value="KAF2207556.1"/>
    <property type="molecule type" value="Genomic_DNA"/>
</dbReference>
<dbReference type="PANTHER" id="PTHR22763">
    <property type="entry name" value="RING ZINC FINGER PROTEIN"/>
    <property type="match status" value="1"/>
</dbReference>
<protein>
    <recommendedName>
        <fullName evidence="6">RING-type domain-containing protein</fullName>
    </recommendedName>
</protein>
<dbReference type="AlphaFoldDB" id="A0A6A6F1E3"/>
<evidence type="ECO:0000256" key="2">
    <source>
        <dbReference type="ARBA" id="ARBA00022771"/>
    </source>
</evidence>
<evidence type="ECO:0000313" key="7">
    <source>
        <dbReference type="EMBL" id="KAF2207556.1"/>
    </source>
</evidence>
<feature type="domain" description="RING-type" evidence="6">
    <location>
        <begin position="18"/>
        <end position="56"/>
    </location>
</feature>
<name>A0A6A6F1E3_9PEZI</name>
<dbReference type="OrthoDB" id="3646777at2759"/>
<dbReference type="InterPro" id="IPR013083">
    <property type="entry name" value="Znf_RING/FYVE/PHD"/>
</dbReference>
<sequence length="252" mass="28879">MPLLRRRAFMSQLAPENCDICHEAMTEPTRTACRHFYCFECLESWLTTNNTCPTCRLELFEEPAEDVEEEEDEAPAAAAARASRRSDLDRDMAQIFARLETLETSVARLTGAEIPVPTVGAATGEGEAETVTMDSNAMHRLLGHLMPEQSELPEWYPQVRTRDMLYTLEVRDTTVKLLCLSFDVPQWLERIPDREGSGEVLGAYFDRQHEWGHRVIEYIQEDVDANDFAREARLLIQEEAGNPLERRNFVLQ</sequence>
<keyword evidence="2 4" id="KW-0863">Zinc-finger</keyword>
<dbReference type="InterPro" id="IPR001841">
    <property type="entry name" value="Znf_RING"/>
</dbReference>
<dbReference type="PROSITE" id="PS00518">
    <property type="entry name" value="ZF_RING_1"/>
    <property type="match status" value="1"/>
</dbReference>
<dbReference type="SMART" id="SM00184">
    <property type="entry name" value="RING"/>
    <property type="match status" value="1"/>
</dbReference>
<evidence type="ECO:0000313" key="8">
    <source>
        <dbReference type="Proteomes" id="UP000799539"/>
    </source>
</evidence>
<evidence type="ECO:0000256" key="4">
    <source>
        <dbReference type="PROSITE-ProRule" id="PRU00175"/>
    </source>
</evidence>
<organism evidence="7 8">
    <name type="scientific">Cercospora zeae-maydis SCOH1-5</name>
    <dbReference type="NCBI Taxonomy" id="717836"/>
    <lineage>
        <taxon>Eukaryota</taxon>
        <taxon>Fungi</taxon>
        <taxon>Dikarya</taxon>
        <taxon>Ascomycota</taxon>
        <taxon>Pezizomycotina</taxon>
        <taxon>Dothideomycetes</taxon>
        <taxon>Dothideomycetidae</taxon>
        <taxon>Mycosphaerellales</taxon>
        <taxon>Mycosphaerellaceae</taxon>
        <taxon>Cercospora</taxon>
    </lineage>
</organism>
<keyword evidence="1" id="KW-0479">Metal-binding</keyword>
<dbReference type="GO" id="GO:0012505">
    <property type="term" value="C:endomembrane system"/>
    <property type="evidence" value="ECO:0007669"/>
    <property type="project" value="TreeGrafter"/>
</dbReference>
<feature type="region of interest" description="Disordered" evidence="5">
    <location>
        <begin position="66"/>
        <end position="85"/>
    </location>
</feature>
<dbReference type="Proteomes" id="UP000799539">
    <property type="component" value="Unassembled WGS sequence"/>
</dbReference>
<dbReference type="SUPFAM" id="SSF57850">
    <property type="entry name" value="RING/U-box"/>
    <property type="match status" value="1"/>
</dbReference>
<dbReference type="GO" id="GO:0061630">
    <property type="term" value="F:ubiquitin protein ligase activity"/>
    <property type="evidence" value="ECO:0007669"/>
    <property type="project" value="TreeGrafter"/>
</dbReference>
<gene>
    <name evidence="7" type="ORF">CERZMDRAFT_88404</name>
</gene>
<proteinExistence type="predicted"/>
<evidence type="ECO:0000256" key="1">
    <source>
        <dbReference type="ARBA" id="ARBA00022723"/>
    </source>
</evidence>
<evidence type="ECO:0000256" key="5">
    <source>
        <dbReference type="SAM" id="MobiDB-lite"/>
    </source>
</evidence>
<dbReference type="InterPro" id="IPR050731">
    <property type="entry name" value="HRD1_E3_ubiq-ligases"/>
</dbReference>
<reference evidence="7" key="1">
    <citation type="journal article" date="2020" name="Stud. Mycol.">
        <title>101 Dothideomycetes genomes: a test case for predicting lifestyles and emergence of pathogens.</title>
        <authorList>
            <person name="Haridas S."/>
            <person name="Albert R."/>
            <person name="Binder M."/>
            <person name="Bloem J."/>
            <person name="Labutti K."/>
            <person name="Salamov A."/>
            <person name="Andreopoulos B."/>
            <person name="Baker S."/>
            <person name="Barry K."/>
            <person name="Bills G."/>
            <person name="Bluhm B."/>
            <person name="Cannon C."/>
            <person name="Castanera R."/>
            <person name="Culley D."/>
            <person name="Daum C."/>
            <person name="Ezra D."/>
            <person name="Gonzalez J."/>
            <person name="Henrissat B."/>
            <person name="Kuo A."/>
            <person name="Liang C."/>
            <person name="Lipzen A."/>
            <person name="Lutzoni F."/>
            <person name="Magnuson J."/>
            <person name="Mondo S."/>
            <person name="Nolan M."/>
            <person name="Ohm R."/>
            <person name="Pangilinan J."/>
            <person name="Park H.-J."/>
            <person name="Ramirez L."/>
            <person name="Alfaro M."/>
            <person name="Sun H."/>
            <person name="Tritt A."/>
            <person name="Yoshinaga Y."/>
            <person name="Zwiers L.-H."/>
            <person name="Turgeon B."/>
            <person name="Goodwin S."/>
            <person name="Spatafora J."/>
            <person name="Crous P."/>
            <person name="Grigoriev I."/>
        </authorList>
    </citation>
    <scope>NUCLEOTIDE SEQUENCE</scope>
    <source>
        <strain evidence="7">SCOH1-5</strain>
    </source>
</reference>
<dbReference type="GO" id="GO:0043161">
    <property type="term" value="P:proteasome-mediated ubiquitin-dependent protein catabolic process"/>
    <property type="evidence" value="ECO:0007669"/>
    <property type="project" value="TreeGrafter"/>
</dbReference>
<accession>A0A6A6F1E3</accession>
<dbReference type="PROSITE" id="PS50089">
    <property type="entry name" value="ZF_RING_2"/>
    <property type="match status" value="1"/>
</dbReference>
<keyword evidence="8" id="KW-1185">Reference proteome</keyword>
<dbReference type="InterPro" id="IPR017907">
    <property type="entry name" value="Znf_RING_CS"/>
</dbReference>
<keyword evidence="3" id="KW-0862">Zinc</keyword>
<dbReference type="GO" id="GO:0008270">
    <property type="term" value="F:zinc ion binding"/>
    <property type="evidence" value="ECO:0007669"/>
    <property type="project" value="UniProtKB-KW"/>
</dbReference>
<dbReference type="Pfam" id="PF13639">
    <property type="entry name" value="zf-RING_2"/>
    <property type="match status" value="1"/>
</dbReference>